<dbReference type="RefSeq" id="WP_087677798.1">
    <property type="nucleotide sequence ID" value="NZ_FUWV01000001.1"/>
</dbReference>
<dbReference type="InterPro" id="IPR000477">
    <property type="entry name" value="RT_dom"/>
</dbReference>
<keyword evidence="3" id="KW-0808">Transferase</keyword>
<dbReference type="EMBL" id="FUWV01000001">
    <property type="protein sequence ID" value="SJZ37727.1"/>
    <property type="molecule type" value="Genomic_DNA"/>
</dbReference>
<dbReference type="Pfam" id="PF00078">
    <property type="entry name" value="RVT_1"/>
    <property type="match status" value="1"/>
</dbReference>
<evidence type="ECO:0000313" key="4">
    <source>
        <dbReference type="Proteomes" id="UP000196365"/>
    </source>
</evidence>
<keyword evidence="3" id="KW-0695">RNA-directed DNA polymerase</keyword>
<dbReference type="Proteomes" id="UP000196365">
    <property type="component" value="Unassembled WGS sequence"/>
</dbReference>
<evidence type="ECO:0000256" key="1">
    <source>
        <dbReference type="SAM" id="MobiDB-lite"/>
    </source>
</evidence>
<dbReference type="InterPro" id="IPR051083">
    <property type="entry name" value="GrpII_Intron_Splice-Mob/Def"/>
</dbReference>
<evidence type="ECO:0000313" key="3">
    <source>
        <dbReference type="EMBL" id="SJZ37727.1"/>
    </source>
</evidence>
<feature type="compositionally biased region" description="Basic and acidic residues" evidence="1">
    <location>
        <begin position="399"/>
        <end position="414"/>
    </location>
</feature>
<organism evidence="3 4">
    <name type="scientific">Garciella nitratireducens DSM 15102</name>
    <dbReference type="NCBI Taxonomy" id="1121911"/>
    <lineage>
        <taxon>Bacteria</taxon>
        <taxon>Bacillati</taxon>
        <taxon>Bacillota</taxon>
        <taxon>Clostridia</taxon>
        <taxon>Eubacteriales</taxon>
        <taxon>Eubacteriaceae</taxon>
        <taxon>Garciella</taxon>
    </lineage>
</organism>
<dbReference type="CDD" id="cd01646">
    <property type="entry name" value="RT_Bac_retron_I"/>
    <property type="match status" value="1"/>
</dbReference>
<dbReference type="GO" id="GO:0003964">
    <property type="term" value="F:RNA-directed DNA polymerase activity"/>
    <property type="evidence" value="ECO:0007669"/>
    <property type="project" value="UniProtKB-KW"/>
</dbReference>
<sequence>MILITYRHLFEELIKEEGIRQDILKASLGKRGASYVIRHTGDLSNIDTKTETTPRLEVTIRKIKDMYLSGFELKPHKEVPINDGFKLKKRKIQKPTFFPEQIMTHGVVRVMEKAMMTGMYEFSCGSIPGRGPHYGKRHIEKWINNDPENVKYIGKMDIHHFFNSIKRRNLKKWLKRNIKDKRFLKILFKFLDIFIEGLALGYYISQWLANYLLQPLDHFIKQEVLLDVKKKKEQRYIARMKRKGIKNCKIPKYHCGATHYIRYMDDMVIFGDNKKELHLIIKRIEQFLNERLGLELKGDWQVFKFDYIDKNGERKGRPLDFMGFKFYRDKTTLRKSIMIRATRKAKKISKKPRPTWHDASSMLSYMGWIKHTDTYNMYLERIKPYVNIKQLKRIVSKHSKEAMENERMDSRVLHGETSGI</sequence>
<reference evidence="3 4" key="1">
    <citation type="submission" date="2017-02" db="EMBL/GenBank/DDBJ databases">
        <authorList>
            <person name="Peterson S.W."/>
        </authorList>
    </citation>
    <scope>NUCLEOTIDE SEQUENCE [LARGE SCALE GENOMIC DNA]</scope>
    <source>
        <strain evidence="3 4">DSM 15102</strain>
    </source>
</reference>
<name>A0A1T4K5V8_9FIRM</name>
<proteinExistence type="predicted"/>
<dbReference type="PROSITE" id="PS50878">
    <property type="entry name" value="RT_POL"/>
    <property type="match status" value="1"/>
</dbReference>
<keyword evidence="4" id="KW-1185">Reference proteome</keyword>
<dbReference type="PANTHER" id="PTHR34047:SF8">
    <property type="entry name" value="PROTEIN YKFC"/>
    <property type="match status" value="1"/>
</dbReference>
<dbReference type="InterPro" id="IPR043502">
    <property type="entry name" value="DNA/RNA_pol_sf"/>
</dbReference>
<evidence type="ECO:0000259" key="2">
    <source>
        <dbReference type="PROSITE" id="PS50878"/>
    </source>
</evidence>
<dbReference type="SUPFAM" id="SSF56672">
    <property type="entry name" value="DNA/RNA polymerases"/>
    <property type="match status" value="1"/>
</dbReference>
<accession>A0A1T4K5V8</accession>
<feature type="domain" description="Reverse transcriptase" evidence="2">
    <location>
        <begin position="1"/>
        <end position="326"/>
    </location>
</feature>
<dbReference type="AlphaFoldDB" id="A0A1T4K5V8"/>
<protein>
    <submittedName>
        <fullName evidence="3">Reverse transcriptase (RNA-dependent DNA polymerase)</fullName>
    </submittedName>
</protein>
<keyword evidence="3" id="KW-0548">Nucleotidyltransferase</keyword>
<dbReference type="OrthoDB" id="9788687at2"/>
<gene>
    <name evidence="3" type="ORF">SAMN02745973_00359</name>
</gene>
<feature type="region of interest" description="Disordered" evidence="1">
    <location>
        <begin position="399"/>
        <end position="420"/>
    </location>
</feature>
<dbReference type="PANTHER" id="PTHR34047">
    <property type="entry name" value="NUCLEAR INTRON MATURASE 1, MITOCHONDRIAL-RELATED"/>
    <property type="match status" value="1"/>
</dbReference>